<sequence length="60" mass="6658">MTQPAPTPATSVCGAYLDDCTCRKRPILPRSPQEMRARHEAAVARAYRSGWPTRRRSSAA</sequence>
<reference evidence="2" key="1">
    <citation type="journal article" date="2019" name="Int. J. Syst. Evol. Microbiol.">
        <title>The Global Catalogue of Microorganisms (GCM) 10K type strain sequencing project: providing services to taxonomists for standard genome sequencing and annotation.</title>
        <authorList>
            <consortium name="The Broad Institute Genomics Platform"/>
            <consortium name="The Broad Institute Genome Sequencing Center for Infectious Disease"/>
            <person name="Wu L."/>
            <person name="Ma J."/>
        </authorList>
    </citation>
    <scope>NUCLEOTIDE SEQUENCE [LARGE SCALE GENOMIC DNA]</scope>
    <source>
        <strain evidence="2">JCM 11117</strain>
    </source>
</reference>
<dbReference type="RefSeq" id="WP_343944946.1">
    <property type="nucleotide sequence ID" value="NZ_BAAAHP010000187.1"/>
</dbReference>
<keyword evidence="2" id="KW-1185">Reference proteome</keyword>
<accession>A0ABP3YLB7</accession>
<organism evidence="1 2">
    <name type="scientific">Pseudonocardia zijingensis</name>
    <dbReference type="NCBI Taxonomy" id="153376"/>
    <lineage>
        <taxon>Bacteria</taxon>
        <taxon>Bacillati</taxon>
        <taxon>Actinomycetota</taxon>
        <taxon>Actinomycetes</taxon>
        <taxon>Pseudonocardiales</taxon>
        <taxon>Pseudonocardiaceae</taxon>
        <taxon>Pseudonocardia</taxon>
    </lineage>
</organism>
<evidence type="ECO:0000313" key="1">
    <source>
        <dbReference type="EMBL" id="GAA0897838.1"/>
    </source>
</evidence>
<evidence type="ECO:0000313" key="2">
    <source>
        <dbReference type="Proteomes" id="UP001499967"/>
    </source>
</evidence>
<protein>
    <submittedName>
        <fullName evidence="1">Uncharacterized protein</fullName>
    </submittedName>
</protein>
<proteinExistence type="predicted"/>
<gene>
    <name evidence="1" type="ORF">GCM10009559_59150</name>
</gene>
<name>A0ABP3YLB7_9PSEU</name>
<dbReference type="Proteomes" id="UP001499967">
    <property type="component" value="Unassembled WGS sequence"/>
</dbReference>
<comment type="caution">
    <text evidence="1">The sequence shown here is derived from an EMBL/GenBank/DDBJ whole genome shotgun (WGS) entry which is preliminary data.</text>
</comment>
<dbReference type="EMBL" id="BAAAHP010000187">
    <property type="protein sequence ID" value="GAA0897838.1"/>
    <property type="molecule type" value="Genomic_DNA"/>
</dbReference>